<evidence type="ECO:0000313" key="1">
    <source>
        <dbReference type="EMBL" id="KAH9367025.1"/>
    </source>
</evidence>
<evidence type="ECO:0000313" key="2">
    <source>
        <dbReference type="Proteomes" id="UP000821853"/>
    </source>
</evidence>
<accession>A0A9J6FXE1</accession>
<dbReference type="AlphaFoldDB" id="A0A9J6FXE1"/>
<reference evidence="1 2" key="1">
    <citation type="journal article" date="2020" name="Cell">
        <title>Large-Scale Comparative Analyses of Tick Genomes Elucidate Their Genetic Diversity and Vector Capacities.</title>
        <authorList>
            <consortium name="Tick Genome and Microbiome Consortium (TIGMIC)"/>
            <person name="Jia N."/>
            <person name="Wang J."/>
            <person name="Shi W."/>
            <person name="Du L."/>
            <person name="Sun Y."/>
            <person name="Zhan W."/>
            <person name="Jiang J.F."/>
            <person name="Wang Q."/>
            <person name="Zhang B."/>
            <person name="Ji P."/>
            <person name="Bell-Sakyi L."/>
            <person name="Cui X.M."/>
            <person name="Yuan T.T."/>
            <person name="Jiang B.G."/>
            <person name="Yang W.F."/>
            <person name="Lam T.T."/>
            <person name="Chang Q.C."/>
            <person name="Ding S.J."/>
            <person name="Wang X.J."/>
            <person name="Zhu J.G."/>
            <person name="Ruan X.D."/>
            <person name="Zhao L."/>
            <person name="Wei J.T."/>
            <person name="Ye R.Z."/>
            <person name="Que T.C."/>
            <person name="Du C.H."/>
            <person name="Zhou Y.H."/>
            <person name="Cheng J.X."/>
            <person name="Dai P.F."/>
            <person name="Guo W.B."/>
            <person name="Han X.H."/>
            <person name="Huang E.J."/>
            <person name="Li L.F."/>
            <person name="Wei W."/>
            <person name="Gao Y.C."/>
            <person name="Liu J.Z."/>
            <person name="Shao H.Z."/>
            <person name="Wang X."/>
            <person name="Wang C.C."/>
            <person name="Yang T.C."/>
            <person name="Huo Q.B."/>
            <person name="Li W."/>
            <person name="Chen H.Y."/>
            <person name="Chen S.E."/>
            <person name="Zhou L.G."/>
            <person name="Ni X.B."/>
            <person name="Tian J.H."/>
            <person name="Sheng Y."/>
            <person name="Liu T."/>
            <person name="Pan Y.S."/>
            <person name="Xia L.Y."/>
            <person name="Li J."/>
            <person name="Zhao F."/>
            <person name="Cao W.C."/>
        </authorList>
    </citation>
    <scope>NUCLEOTIDE SEQUENCE [LARGE SCALE GENOMIC DNA]</scope>
    <source>
        <strain evidence="1">HaeL-2018</strain>
    </source>
</reference>
<name>A0A9J6FXE1_HAELO</name>
<dbReference type="VEuPathDB" id="VectorBase:HLOH_057960"/>
<comment type="caution">
    <text evidence="1">The sequence shown here is derived from an EMBL/GenBank/DDBJ whole genome shotgun (WGS) entry which is preliminary data.</text>
</comment>
<dbReference type="Proteomes" id="UP000821853">
    <property type="component" value="Chromosome 2"/>
</dbReference>
<protein>
    <submittedName>
        <fullName evidence="1">Uncharacterized protein</fullName>
    </submittedName>
</protein>
<keyword evidence="2" id="KW-1185">Reference proteome</keyword>
<organism evidence="1 2">
    <name type="scientific">Haemaphysalis longicornis</name>
    <name type="common">Bush tick</name>
    <dbReference type="NCBI Taxonomy" id="44386"/>
    <lineage>
        <taxon>Eukaryota</taxon>
        <taxon>Metazoa</taxon>
        <taxon>Ecdysozoa</taxon>
        <taxon>Arthropoda</taxon>
        <taxon>Chelicerata</taxon>
        <taxon>Arachnida</taxon>
        <taxon>Acari</taxon>
        <taxon>Parasitiformes</taxon>
        <taxon>Ixodida</taxon>
        <taxon>Ixodoidea</taxon>
        <taxon>Ixodidae</taxon>
        <taxon>Haemaphysalinae</taxon>
        <taxon>Haemaphysalis</taxon>
    </lineage>
</organism>
<sequence length="130" mass="14964">MYLPLTQDVMINTRCIDQLSFETDQFFLADGKGNYIGAKSGHAIHMWRYDPASKRLFISQSVLFLREQCVDSRCQLTTKKPSRLGDRDKDNDRYKVDGMQDSAVLVRRALLKRRQHVVCKLNAAVRVTAL</sequence>
<proteinExistence type="predicted"/>
<gene>
    <name evidence="1" type="ORF">HPB48_021384</name>
</gene>
<dbReference type="EMBL" id="JABSTR010000004">
    <property type="protein sequence ID" value="KAH9367025.1"/>
    <property type="molecule type" value="Genomic_DNA"/>
</dbReference>
<dbReference type="OrthoDB" id="691673at2759"/>